<feature type="region of interest" description="Disordered" evidence="1">
    <location>
        <begin position="321"/>
        <end position="362"/>
    </location>
</feature>
<name>A0AAJ7L838_9ACAR</name>
<dbReference type="GeneID" id="108865006"/>
<feature type="compositionally biased region" description="Acidic residues" evidence="1">
    <location>
        <begin position="555"/>
        <end position="564"/>
    </location>
</feature>
<dbReference type="Gene3D" id="3.80.10.10">
    <property type="entry name" value="Ribonuclease Inhibitor"/>
    <property type="match status" value="1"/>
</dbReference>
<feature type="compositionally biased region" description="Low complexity" evidence="1">
    <location>
        <begin position="538"/>
        <end position="547"/>
    </location>
</feature>
<dbReference type="AlphaFoldDB" id="A0AAJ7L838"/>
<dbReference type="Proteomes" id="UP000694867">
    <property type="component" value="Unplaced"/>
</dbReference>
<gene>
    <name evidence="3" type="primary">LOC108865006</name>
</gene>
<feature type="compositionally biased region" description="Low complexity" evidence="1">
    <location>
        <begin position="350"/>
        <end position="360"/>
    </location>
</feature>
<evidence type="ECO:0000313" key="2">
    <source>
        <dbReference type="Proteomes" id="UP000694867"/>
    </source>
</evidence>
<organism evidence="2 3">
    <name type="scientific">Galendromus occidentalis</name>
    <name type="common">western predatory mite</name>
    <dbReference type="NCBI Taxonomy" id="34638"/>
    <lineage>
        <taxon>Eukaryota</taxon>
        <taxon>Metazoa</taxon>
        <taxon>Ecdysozoa</taxon>
        <taxon>Arthropoda</taxon>
        <taxon>Chelicerata</taxon>
        <taxon>Arachnida</taxon>
        <taxon>Acari</taxon>
        <taxon>Parasitiformes</taxon>
        <taxon>Mesostigmata</taxon>
        <taxon>Gamasina</taxon>
        <taxon>Phytoseioidea</taxon>
        <taxon>Phytoseiidae</taxon>
        <taxon>Typhlodrominae</taxon>
        <taxon>Galendromus</taxon>
    </lineage>
</organism>
<dbReference type="SMART" id="SM00368">
    <property type="entry name" value="LRR_RI"/>
    <property type="match status" value="3"/>
</dbReference>
<dbReference type="KEGG" id="goe:108865006"/>
<feature type="compositionally biased region" description="Polar residues" evidence="1">
    <location>
        <begin position="458"/>
        <end position="476"/>
    </location>
</feature>
<accession>A0AAJ7L838</accession>
<evidence type="ECO:0000256" key="1">
    <source>
        <dbReference type="SAM" id="MobiDB-lite"/>
    </source>
</evidence>
<feature type="compositionally biased region" description="Basic and acidic residues" evidence="1">
    <location>
        <begin position="688"/>
        <end position="700"/>
    </location>
</feature>
<feature type="compositionally biased region" description="Basic and acidic residues" evidence="1">
    <location>
        <begin position="402"/>
        <end position="416"/>
    </location>
</feature>
<feature type="region of interest" description="Disordered" evidence="1">
    <location>
        <begin position="398"/>
        <end position="570"/>
    </location>
</feature>
<dbReference type="PANTHER" id="PTHR24110">
    <property type="entry name" value="CENTROSOMAL PROTEIN OF 78 KDA"/>
    <property type="match status" value="1"/>
</dbReference>
<dbReference type="Pfam" id="PF13516">
    <property type="entry name" value="LRR_6"/>
    <property type="match status" value="2"/>
</dbReference>
<proteinExistence type="predicted"/>
<feature type="compositionally biased region" description="Low complexity" evidence="1">
    <location>
        <begin position="436"/>
        <end position="451"/>
    </location>
</feature>
<feature type="region of interest" description="Disordered" evidence="1">
    <location>
        <begin position="624"/>
        <end position="643"/>
    </location>
</feature>
<feature type="compositionally biased region" description="Low complexity" evidence="1">
    <location>
        <begin position="624"/>
        <end position="635"/>
    </location>
</feature>
<keyword evidence="2" id="KW-1185">Reference proteome</keyword>
<feature type="compositionally biased region" description="Polar residues" evidence="1">
    <location>
        <begin position="724"/>
        <end position="737"/>
    </location>
</feature>
<dbReference type="SUPFAM" id="SSF52047">
    <property type="entry name" value="RNI-like"/>
    <property type="match status" value="1"/>
</dbReference>
<dbReference type="RefSeq" id="XP_018497119.1">
    <property type="nucleotide sequence ID" value="XM_018641603.2"/>
</dbReference>
<dbReference type="InterPro" id="IPR032675">
    <property type="entry name" value="LRR_dom_sf"/>
</dbReference>
<feature type="region of interest" description="Disordered" evidence="1">
    <location>
        <begin position="719"/>
        <end position="745"/>
    </location>
</feature>
<dbReference type="InterPro" id="IPR001611">
    <property type="entry name" value="Leu-rich_rpt"/>
</dbReference>
<dbReference type="PANTHER" id="PTHR24110:SF3">
    <property type="entry name" value="CENTROSOMAL PROTEIN OF 78 KDA"/>
    <property type="match status" value="1"/>
</dbReference>
<sequence length="745" mass="82519">MSRFDLHSEPPTGTKFHERYKHALVKENLAAYRPVMPPLLKDRLEINLDVIDRNDLLILLHTLVNDDSLLSVAFESHLLRDNPQLTHDMMKLHYHSNVRLPIYTDPEIMSSICNALYRHLIRNEWCLAVFRLVGIPMSEKHLATVTAAFPAAKSMKILSLEEMPLYPKQVNVLVSALPLLSSLMILNLSSCGLSSKLIAQLCAFIAEDNKLERLILNSNPVGDSGVLELAKSLEQKNKFRALDLQNCGITATGCRALIQMLYSNRSVEVCDIRRNPAIPRDIALDIAKIMLENNKDHSKQTCYRPLRITTTAPISVVDEPISTSAIEKPRGSLPPRDYPSVKLPQKSRQNSSVVNASAVDDSSKNDGVFVSKEFLSRLETSLMKFQVLLDYLEQERNQAGAEDSRTKPGNVPERRQPQRSSLPEKPGPASRDRSSGLESTTSNTGNSNSKSALDAPFSANSESQLSKSGGSKSPRSFSHAMDPTSSANRPEMPSENYSDSFVSTSKEDEDPEPPSKYREILSMGFPSQSSSGQDTIKEQTTTTATTPKKSHTENYEESVQDAEDITITSDNVTDSFGANLASIEGITRQSSYLKIAEEIYKDPHILESTRASAILGDEDDYDDVVVSSKKSSSSSKKTETNLEELEERLKIIKNKYNEIEEPLRRLGAAFGTAKGHLARDSDEEEDDGSRVSDSEPRLKKPLKLDDVSISDSWIADAIGESNERSSNSIPTSYSADLTGSDLEDF</sequence>
<feature type="compositionally biased region" description="Polar residues" evidence="1">
    <location>
        <begin position="495"/>
        <end position="504"/>
    </location>
</feature>
<protein>
    <submittedName>
        <fullName evidence="3">Uncharacterized protein LOC108865006</fullName>
    </submittedName>
</protein>
<evidence type="ECO:0000313" key="3">
    <source>
        <dbReference type="RefSeq" id="XP_018497119.1"/>
    </source>
</evidence>
<feature type="region of interest" description="Disordered" evidence="1">
    <location>
        <begin position="674"/>
        <end position="700"/>
    </location>
</feature>
<feature type="compositionally biased region" description="Polar residues" evidence="1">
    <location>
        <begin position="525"/>
        <end position="534"/>
    </location>
</feature>
<reference evidence="3" key="1">
    <citation type="submission" date="2025-08" db="UniProtKB">
        <authorList>
            <consortium name="RefSeq"/>
        </authorList>
    </citation>
    <scope>IDENTIFICATION</scope>
</reference>